<keyword evidence="6 11" id="KW-0547">Nucleotide-binding</keyword>
<dbReference type="HAMAP" id="MF_00228">
    <property type="entry name" value="Thz_kinase"/>
    <property type="match status" value="1"/>
</dbReference>
<evidence type="ECO:0000256" key="4">
    <source>
        <dbReference type="ARBA" id="ARBA00022679"/>
    </source>
</evidence>
<keyword evidence="13" id="KW-1185">Reference proteome</keyword>
<dbReference type="GO" id="GO:0000287">
    <property type="term" value="F:magnesium ion binding"/>
    <property type="evidence" value="ECO:0007669"/>
    <property type="project" value="UniProtKB-UniRule"/>
</dbReference>
<comment type="cofactor">
    <cofactor evidence="2 11">
        <name>Mg(2+)</name>
        <dbReference type="ChEBI" id="CHEBI:18420"/>
    </cofactor>
</comment>
<reference evidence="12 13" key="1">
    <citation type="submission" date="2018-06" db="EMBL/GenBank/DDBJ databases">
        <authorList>
            <consortium name="Pathogen Informatics"/>
            <person name="Doyle S."/>
        </authorList>
    </citation>
    <scope>NUCLEOTIDE SEQUENCE [LARGE SCALE GENOMIC DNA]</scope>
    <source>
        <strain evidence="12 13">NCTC10994</strain>
    </source>
</reference>
<dbReference type="GO" id="GO:0004417">
    <property type="term" value="F:hydroxyethylthiazole kinase activity"/>
    <property type="evidence" value="ECO:0007669"/>
    <property type="project" value="UniProtKB-UniRule"/>
</dbReference>
<feature type="binding site" evidence="11">
    <location>
        <position position="172"/>
    </location>
    <ligand>
        <name>ATP</name>
        <dbReference type="ChEBI" id="CHEBI:30616"/>
    </ligand>
</feature>
<sequence length="284" mass="28529">MSTTTNAPTVDDLASALEALRARVPLVQSLTNIVSANFLTNVLLAAGASNAHIDNAHEAGEFARIAGGVLINLGTPDDGTAVAFTRAAEAAHEAGTPWVLDPVGVGGLSWRTGLAADLLKFRPTAVRGNASEIIALAGLGGDTRGVDSADEAAAAVPAALALLEHADVVSASGPVDYLVGRDRDGHLTGLRIAGGSAMLPRVTSTGCSLGGLVAAYLAVAPTPLIGLAAAHAHVAVAAEIAEENSTGPGSFAVAYLDALFTVDAATLRARARIDTLDLPTKDAH</sequence>
<organism evidence="12 13">
    <name type="scientific">Rhodococcus coprophilus</name>
    <dbReference type="NCBI Taxonomy" id="38310"/>
    <lineage>
        <taxon>Bacteria</taxon>
        <taxon>Bacillati</taxon>
        <taxon>Actinomycetota</taxon>
        <taxon>Actinomycetes</taxon>
        <taxon>Mycobacteriales</taxon>
        <taxon>Nocardiaceae</taxon>
        <taxon>Rhodococcus</taxon>
    </lineage>
</organism>
<protein>
    <recommendedName>
        <fullName evidence="11">Hydroxyethylthiazole kinase</fullName>
        <ecNumber evidence="11">2.7.1.50</ecNumber>
    </recommendedName>
    <alternativeName>
        <fullName evidence="11">4-methyl-5-beta-hydroxyethylthiazole kinase</fullName>
        <shortName evidence="11">TH kinase</shortName>
        <shortName evidence="11">Thz kinase</shortName>
    </alternativeName>
</protein>
<dbReference type="RefSeq" id="WP_072705005.1">
    <property type="nucleotide sequence ID" value="NZ_JAFBBL010000001.1"/>
</dbReference>
<comment type="similarity">
    <text evidence="11">Belongs to the Thz kinase family.</text>
</comment>
<dbReference type="PRINTS" id="PR01099">
    <property type="entry name" value="HYETHTZKNASE"/>
</dbReference>
<dbReference type="InterPro" id="IPR029056">
    <property type="entry name" value="Ribokinase-like"/>
</dbReference>
<evidence type="ECO:0000256" key="1">
    <source>
        <dbReference type="ARBA" id="ARBA00001771"/>
    </source>
</evidence>
<evidence type="ECO:0000256" key="3">
    <source>
        <dbReference type="ARBA" id="ARBA00004868"/>
    </source>
</evidence>
<evidence type="ECO:0000256" key="9">
    <source>
        <dbReference type="ARBA" id="ARBA00022842"/>
    </source>
</evidence>
<dbReference type="GO" id="GO:0009229">
    <property type="term" value="P:thiamine diphosphate biosynthetic process"/>
    <property type="evidence" value="ECO:0007669"/>
    <property type="project" value="UniProtKB-UniRule"/>
</dbReference>
<dbReference type="UniPathway" id="UPA00060">
    <property type="reaction ID" value="UER00139"/>
</dbReference>
<proteinExistence type="inferred from homology"/>
<evidence type="ECO:0000313" key="12">
    <source>
        <dbReference type="EMBL" id="SQI32877.1"/>
    </source>
</evidence>
<dbReference type="GO" id="GO:0009228">
    <property type="term" value="P:thiamine biosynthetic process"/>
    <property type="evidence" value="ECO:0007669"/>
    <property type="project" value="UniProtKB-KW"/>
</dbReference>
<keyword evidence="10 11" id="KW-0784">Thiamine biosynthesis</keyword>
<dbReference type="Pfam" id="PF02110">
    <property type="entry name" value="HK"/>
    <property type="match status" value="1"/>
</dbReference>
<feature type="binding site" evidence="11">
    <location>
        <position position="127"/>
    </location>
    <ligand>
        <name>ATP</name>
        <dbReference type="ChEBI" id="CHEBI:30616"/>
    </ligand>
</feature>
<dbReference type="Gene3D" id="3.40.1190.20">
    <property type="match status" value="1"/>
</dbReference>
<keyword evidence="7 11" id="KW-0418">Kinase</keyword>
<dbReference type="KEGG" id="rcr:NCTC10994_02350"/>
<keyword evidence="4 11" id="KW-0808">Transferase</keyword>
<keyword evidence="5 11" id="KW-0479">Metal-binding</keyword>
<comment type="caution">
    <text evidence="11">Lacks conserved residue(s) required for the propagation of feature annotation.</text>
</comment>
<keyword evidence="9 11" id="KW-0460">Magnesium</keyword>
<dbReference type="STRING" id="1219011.GCA_001895045_04127"/>
<dbReference type="InterPro" id="IPR000417">
    <property type="entry name" value="Hyethyz_kinase"/>
</dbReference>
<evidence type="ECO:0000256" key="11">
    <source>
        <dbReference type="HAMAP-Rule" id="MF_00228"/>
    </source>
</evidence>
<dbReference type="EC" id="2.7.1.50" evidence="11"/>
<dbReference type="CDD" id="cd01170">
    <property type="entry name" value="THZ_kinase"/>
    <property type="match status" value="1"/>
</dbReference>
<comment type="function">
    <text evidence="11">Catalyzes the phosphorylation of the hydroxyl group of 4-methyl-5-beta-hydroxyethylthiazole (THZ).</text>
</comment>
<evidence type="ECO:0000313" key="13">
    <source>
        <dbReference type="Proteomes" id="UP000249091"/>
    </source>
</evidence>
<dbReference type="EMBL" id="LS483468">
    <property type="protein sequence ID" value="SQI32877.1"/>
    <property type="molecule type" value="Genomic_DNA"/>
</dbReference>
<dbReference type="NCBIfam" id="NF006830">
    <property type="entry name" value="PRK09355.1"/>
    <property type="match status" value="1"/>
</dbReference>
<accession>A0A2X4TZE3</accession>
<evidence type="ECO:0000256" key="2">
    <source>
        <dbReference type="ARBA" id="ARBA00001946"/>
    </source>
</evidence>
<name>A0A2X4TZE3_9NOCA</name>
<dbReference type="PIRSF" id="PIRSF000513">
    <property type="entry name" value="Thz_kinase"/>
    <property type="match status" value="1"/>
</dbReference>
<evidence type="ECO:0000256" key="8">
    <source>
        <dbReference type="ARBA" id="ARBA00022840"/>
    </source>
</evidence>
<dbReference type="SUPFAM" id="SSF53613">
    <property type="entry name" value="Ribokinase-like"/>
    <property type="match status" value="1"/>
</dbReference>
<keyword evidence="8 11" id="KW-0067">ATP-binding</keyword>
<evidence type="ECO:0000256" key="6">
    <source>
        <dbReference type="ARBA" id="ARBA00022741"/>
    </source>
</evidence>
<comment type="pathway">
    <text evidence="3 11">Cofactor biosynthesis; thiamine diphosphate biosynthesis; 4-methyl-5-(2-phosphoethyl)-thiazole from 5-(2-hydroxyethyl)-4-methylthiazole: step 1/1.</text>
</comment>
<dbReference type="GO" id="GO:0005524">
    <property type="term" value="F:ATP binding"/>
    <property type="evidence" value="ECO:0007669"/>
    <property type="project" value="UniProtKB-UniRule"/>
</dbReference>
<evidence type="ECO:0000256" key="7">
    <source>
        <dbReference type="ARBA" id="ARBA00022777"/>
    </source>
</evidence>
<evidence type="ECO:0000256" key="10">
    <source>
        <dbReference type="ARBA" id="ARBA00022977"/>
    </source>
</evidence>
<evidence type="ECO:0000256" key="5">
    <source>
        <dbReference type="ARBA" id="ARBA00022723"/>
    </source>
</evidence>
<comment type="catalytic activity">
    <reaction evidence="1 11">
        <text>5-(2-hydroxyethyl)-4-methylthiazole + ATP = 4-methyl-5-(2-phosphooxyethyl)-thiazole + ADP + H(+)</text>
        <dbReference type="Rhea" id="RHEA:24212"/>
        <dbReference type="ChEBI" id="CHEBI:15378"/>
        <dbReference type="ChEBI" id="CHEBI:17957"/>
        <dbReference type="ChEBI" id="CHEBI:30616"/>
        <dbReference type="ChEBI" id="CHEBI:58296"/>
        <dbReference type="ChEBI" id="CHEBI:456216"/>
        <dbReference type="EC" id="2.7.1.50"/>
    </reaction>
</comment>
<dbReference type="Proteomes" id="UP000249091">
    <property type="component" value="Chromosome 1"/>
</dbReference>
<gene>
    <name evidence="11 12" type="primary">thiM</name>
    <name evidence="12" type="ORF">NCTC10994_02350</name>
</gene>
<dbReference type="AlphaFoldDB" id="A0A2X4TZE3"/>